<sequence>MTEKRKEEKKYPDSLIIWNATKPISDHLTDIWAEMWKKR</sequence>
<name>X1DCH9_9ZZZZ</name>
<dbReference type="EMBL" id="BART01025594">
    <property type="protein sequence ID" value="GAH02774.1"/>
    <property type="molecule type" value="Genomic_DNA"/>
</dbReference>
<accession>X1DCH9</accession>
<comment type="caution">
    <text evidence="1">The sequence shown here is derived from an EMBL/GenBank/DDBJ whole genome shotgun (WGS) entry which is preliminary data.</text>
</comment>
<dbReference type="AlphaFoldDB" id="X1DCH9"/>
<gene>
    <name evidence="1" type="ORF">S01H4_45908</name>
</gene>
<feature type="non-terminal residue" evidence="1">
    <location>
        <position position="39"/>
    </location>
</feature>
<evidence type="ECO:0000313" key="1">
    <source>
        <dbReference type="EMBL" id="GAH02774.1"/>
    </source>
</evidence>
<reference evidence="1" key="1">
    <citation type="journal article" date="2014" name="Front. Microbiol.">
        <title>High frequency of phylogenetically diverse reductive dehalogenase-homologous genes in deep subseafloor sedimentary metagenomes.</title>
        <authorList>
            <person name="Kawai M."/>
            <person name="Futagami T."/>
            <person name="Toyoda A."/>
            <person name="Takaki Y."/>
            <person name="Nishi S."/>
            <person name="Hori S."/>
            <person name="Arai W."/>
            <person name="Tsubouchi T."/>
            <person name="Morono Y."/>
            <person name="Uchiyama I."/>
            <person name="Ito T."/>
            <person name="Fujiyama A."/>
            <person name="Inagaki F."/>
            <person name="Takami H."/>
        </authorList>
    </citation>
    <scope>NUCLEOTIDE SEQUENCE</scope>
    <source>
        <strain evidence="1">Expedition CK06-06</strain>
    </source>
</reference>
<proteinExistence type="predicted"/>
<protein>
    <submittedName>
        <fullName evidence="1">Uncharacterized protein</fullName>
    </submittedName>
</protein>
<organism evidence="1">
    <name type="scientific">marine sediment metagenome</name>
    <dbReference type="NCBI Taxonomy" id="412755"/>
    <lineage>
        <taxon>unclassified sequences</taxon>
        <taxon>metagenomes</taxon>
        <taxon>ecological metagenomes</taxon>
    </lineage>
</organism>